<name>A0A9P1FPM8_9DINO</name>
<dbReference type="Proteomes" id="UP001152797">
    <property type="component" value="Unassembled WGS sequence"/>
</dbReference>
<comment type="caution">
    <text evidence="14">The sequence shown here is derived from an EMBL/GenBank/DDBJ whole genome shotgun (WGS) entry which is preliminary data.</text>
</comment>
<keyword evidence="4" id="KW-0677">Repeat</keyword>
<dbReference type="Pfam" id="PF00520">
    <property type="entry name" value="Ion_trans"/>
    <property type="match status" value="1"/>
</dbReference>
<dbReference type="OrthoDB" id="446235at2759"/>
<keyword evidence="8 12" id="KW-0472">Membrane</keyword>
<evidence type="ECO:0000256" key="5">
    <source>
        <dbReference type="ARBA" id="ARBA00022882"/>
    </source>
</evidence>
<protein>
    <submittedName>
        <fullName evidence="15">Ion transport domain-containing protein</fullName>
    </submittedName>
</protein>
<reference evidence="14" key="1">
    <citation type="submission" date="2022-10" db="EMBL/GenBank/DDBJ databases">
        <authorList>
            <person name="Chen Y."/>
            <person name="Dougan E. K."/>
            <person name="Chan C."/>
            <person name="Rhodes N."/>
            <person name="Thang M."/>
        </authorList>
    </citation>
    <scope>NUCLEOTIDE SEQUENCE</scope>
</reference>
<organism evidence="14">
    <name type="scientific">Cladocopium goreaui</name>
    <dbReference type="NCBI Taxonomy" id="2562237"/>
    <lineage>
        <taxon>Eukaryota</taxon>
        <taxon>Sar</taxon>
        <taxon>Alveolata</taxon>
        <taxon>Dinophyceae</taxon>
        <taxon>Suessiales</taxon>
        <taxon>Symbiodiniaceae</taxon>
        <taxon>Cladocopium</taxon>
    </lineage>
</organism>
<evidence type="ECO:0000256" key="4">
    <source>
        <dbReference type="ARBA" id="ARBA00022737"/>
    </source>
</evidence>
<keyword evidence="16" id="KW-1185">Reference proteome</keyword>
<evidence type="ECO:0000256" key="6">
    <source>
        <dbReference type="ARBA" id="ARBA00022989"/>
    </source>
</evidence>
<keyword evidence="5" id="KW-0851">Voltage-gated channel</keyword>
<evidence type="ECO:0000259" key="13">
    <source>
        <dbReference type="Pfam" id="PF00520"/>
    </source>
</evidence>
<feature type="transmembrane region" description="Helical" evidence="12">
    <location>
        <begin position="445"/>
        <end position="466"/>
    </location>
</feature>
<keyword evidence="10" id="KW-0407">Ion channel</keyword>
<dbReference type="EMBL" id="CAMXCT020000835">
    <property type="protein sequence ID" value="CAL1137153.1"/>
    <property type="molecule type" value="Genomic_DNA"/>
</dbReference>
<dbReference type="GO" id="GO:0005248">
    <property type="term" value="F:voltage-gated sodium channel activity"/>
    <property type="evidence" value="ECO:0007669"/>
    <property type="project" value="TreeGrafter"/>
</dbReference>
<dbReference type="PANTHER" id="PTHR10037">
    <property type="entry name" value="VOLTAGE-GATED CATION CHANNEL CALCIUM AND SODIUM"/>
    <property type="match status" value="1"/>
</dbReference>
<feature type="domain" description="Ion transport" evidence="13">
    <location>
        <begin position="144"/>
        <end position="434"/>
    </location>
</feature>
<evidence type="ECO:0000313" key="15">
    <source>
        <dbReference type="EMBL" id="CAL4771090.1"/>
    </source>
</evidence>
<dbReference type="GO" id="GO:0001518">
    <property type="term" value="C:voltage-gated sodium channel complex"/>
    <property type="evidence" value="ECO:0007669"/>
    <property type="project" value="TreeGrafter"/>
</dbReference>
<keyword evidence="9" id="KW-0325">Glycoprotein</keyword>
<sequence length="817" mass="90088">MPDQDGNLNRHLYAQTHQHGRDDRHHHHHRHHHQHSDRHHDHAKVQCPPDPFPEDVTAPPKDVSDTSPKPPSRLPSNLSCGSREADWNWCPGRLQIISQGDPQKRELAIICLRGKEQKVCRRSLFIFSLNSCFRRHVIELVNWFLFDKFILSLIIFNSLCLASYDYRSESDSGFNWISDNVFDPILTCFFTLEFVLKVIAFGFVLDETSYLRDAWNWLDFIVVVTGILQMTNAMTSTEGVGFLRMFRILRPLRSLNAVPQMKVLVNTVLSSVPRLGNVTLMAAFLFVSFGILGISLFGGVFYRSCRSIAQPLLLGSNGTECWSWPYTGEERLCGGRYLCEDSPLGQKGHCGGHPQDTNEEFRPVFDGGQRGFPWCSGSEPRKVFPESEWISFDHLGTALITIFQCMTLEGWTDDGYGFAVATIYFFLLIPAGAVEPGVPAPELILVSGEAVIVTSFFLLNVALAVVDEAQSVGPAVPVGFMAMPSSLQWLSDLLLNRKVHVNVSLLNGRSVELPVYPGLFRVEDLKRLAQDVLGQNFLKLIGADGQVLHPGGILQVADGDQITPVALQVEVAAANKAFALWCHGGDGIATWGKPSRGSDSARAGLRQVRQVEAVDAAFAALLENGSVVSWGTEGSEEILAKDVTRILAARWLFLGLRADGSCTAFRTQRGVPQAIMELCQGLRHVQQFEATEEGAAALFDGRVIASPRLSRDLQERLGKPGSVKQIRSTAKAFCALLTDGKVVTWGDPRAGGDPRNAGSSWHIQDRLTDVTRVEATERAFAAILADGSAVAWGDPNYGGDCSKVQDKLKEVQQNLSL</sequence>
<dbReference type="EMBL" id="CAMXCT010000835">
    <property type="protein sequence ID" value="CAI3983778.1"/>
    <property type="molecule type" value="Genomic_DNA"/>
</dbReference>
<feature type="region of interest" description="Disordered" evidence="11">
    <location>
        <begin position="16"/>
        <end position="79"/>
    </location>
</feature>
<proteinExistence type="predicted"/>
<reference evidence="15 16" key="2">
    <citation type="submission" date="2024-05" db="EMBL/GenBank/DDBJ databases">
        <authorList>
            <person name="Chen Y."/>
            <person name="Shah S."/>
            <person name="Dougan E. K."/>
            <person name="Thang M."/>
            <person name="Chan C."/>
        </authorList>
    </citation>
    <scope>NUCLEOTIDE SEQUENCE [LARGE SCALE GENOMIC DNA]</scope>
</reference>
<dbReference type="InterPro" id="IPR009091">
    <property type="entry name" value="RCC1/BLIP-II"/>
</dbReference>
<accession>A0A9P1FPM8</accession>
<evidence type="ECO:0000313" key="14">
    <source>
        <dbReference type="EMBL" id="CAI3983778.1"/>
    </source>
</evidence>
<feature type="transmembrane region" description="Helical" evidence="12">
    <location>
        <begin position="416"/>
        <end position="433"/>
    </location>
</feature>
<dbReference type="EMBL" id="CAMXCT030000835">
    <property type="protein sequence ID" value="CAL4771090.1"/>
    <property type="molecule type" value="Genomic_DNA"/>
</dbReference>
<evidence type="ECO:0000256" key="3">
    <source>
        <dbReference type="ARBA" id="ARBA00022692"/>
    </source>
</evidence>
<keyword evidence="6 12" id="KW-1133">Transmembrane helix</keyword>
<evidence type="ECO:0000256" key="1">
    <source>
        <dbReference type="ARBA" id="ARBA00004141"/>
    </source>
</evidence>
<dbReference type="InterPro" id="IPR043203">
    <property type="entry name" value="VGCC_Ca_Na"/>
</dbReference>
<evidence type="ECO:0000256" key="9">
    <source>
        <dbReference type="ARBA" id="ARBA00023180"/>
    </source>
</evidence>
<feature type="transmembrane region" description="Helical" evidence="12">
    <location>
        <begin position="217"/>
        <end position="235"/>
    </location>
</feature>
<dbReference type="AlphaFoldDB" id="A0A9P1FPM8"/>
<dbReference type="InterPro" id="IPR005821">
    <property type="entry name" value="Ion_trans_dom"/>
</dbReference>
<dbReference type="Gene3D" id="2.130.10.30">
    <property type="entry name" value="Regulator of chromosome condensation 1/beta-lactamase-inhibitor protein II"/>
    <property type="match status" value="2"/>
</dbReference>
<gene>
    <name evidence="14" type="ORF">C1SCF055_LOCUS11362</name>
</gene>
<evidence type="ECO:0000256" key="2">
    <source>
        <dbReference type="ARBA" id="ARBA00022448"/>
    </source>
</evidence>
<feature type="compositionally biased region" description="Basic residues" evidence="11">
    <location>
        <begin position="24"/>
        <end position="37"/>
    </location>
</feature>
<feature type="transmembrane region" description="Helical" evidence="12">
    <location>
        <begin position="143"/>
        <end position="164"/>
    </location>
</feature>
<dbReference type="Gene3D" id="1.10.287.70">
    <property type="match status" value="1"/>
</dbReference>
<dbReference type="Gene3D" id="1.20.120.350">
    <property type="entry name" value="Voltage-gated potassium channels. Chain C"/>
    <property type="match status" value="1"/>
</dbReference>
<dbReference type="FunFam" id="1.20.120.350:FF:000009">
    <property type="entry name" value="Voltage-dependent T-type calcium channel subunit alpha"/>
    <property type="match status" value="1"/>
</dbReference>
<feature type="transmembrane region" description="Helical" evidence="12">
    <location>
        <begin position="184"/>
        <end position="205"/>
    </location>
</feature>
<evidence type="ECO:0000256" key="7">
    <source>
        <dbReference type="ARBA" id="ARBA00023065"/>
    </source>
</evidence>
<evidence type="ECO:0000256" key="10">
    <source>
        <dbReference type="ARBA" id="ARBA00023303"/>
    </source>
</evidence>
<comment type="subcellular location">
    <subcellularLocation>
        <location evidence="1">Membrane</location>
        <topology evidence="1">Multi-pass membrane protein</topology>
    </subcellularLocation>
</comment>
<keyword evidence="3 12" id="KW-0812">Transmembrane</keyword>
<keyword evidence="7" id="KW-0406">Ion transport</keyword>
<evidence type="ECO:0000256" key="11">
    <source>
        <dbReference type="SAM" id="MobiDB-lite"/>
    </source>
</evidence>
<dbReference type="SUPFAM" id="SSF50985">
    <property type="entry name" value="RCC1/BLIP-II"/>
    <property type="match status" value="1"/>
</dbReference>
<dbReference type="InterPro" id="IPR027359">
    <property type="entry name" value="Volt_channel_dom_sf"/>
</dbReference>
<evidence type="ECO:0000313" key="16">
    <source>
        <dbReference type="Proteomes" id="UP001152797"/>
    </source>
</evidence>
<evidence type="ECO:0000256" key="8">
    <source>
        <dbReference type="ARBA" id="ARBA00023136"/>
    </source>
</evidence>
<evidence type="ECO:0000256" key="12">
    <source>
        <dbReference type="SAM" id="Phobius"/>
    </source>
</evidence>
<dbReference type="PANTHER" id="PTHR10037:SF62">
    <property type="entry name" value="SODIUM CHANNEL PROTEIN 60E"/>
    <property type="match status" value="1"/>
</dbReference>
<feature type="transmembrane region" description="Helical" evidence="12">
    <location>
        <begin position="278"/>
        <end position="302"/>
    </location>
</feature>
<keyword evidence="2" id="KW-0813">Transport</keyword>
<dbReference type="SUPFAM" id="SSF81324">
    <property type="entry name" value="Voltage-gated potassium channels"/>
    <property type="match status" value="1"/>
</dbReference>